<dbReference type="InterPro" id="IPR013783">
    <property type="entry name" value="Ig-like_fold"/>
</dbReference>
<keyword evidence="5" id="KW-1133">Transmembrane helix</keyword>
<dbReference type="Gene3D" id="2.60.40.10">
    <property type="entry name" value="Immunoglobulins"/>
    <property type="match status" value="1"/>
</dbReference>
<dbReference type="InterPro" id="IPR007110">
    <property type="entry name" value="Ig-like_dom"/>
</dbReference>
<feature type="domain" description="Ig-like" evidence="10">
    <location>
        <begin position="24"/>
        <end position="145"/>
    </location>
</feature>
<reference evidence="11" key="3">
    <citation type="submission" date="2025-09" db="UniProtKB">
        <authorList>
            <consortium name="Ensembl"/>
        </authorList>
    </citation>
    <scope>IDENTIFICATION</scope>
</reference>
<evidence type="ECO:0000256" key="7">
    <source>
        <dbReference type="ARBA" id="ARBA00023157"/>
    </source>
</evidence>
<dbReference type="InterPro" id="IPR003599">
    <property type="entry name" value="Ig_sub"/>
</dbReference>
<dbReference type="PANTHER" id="PTHR13869:SF21">
    <property type="entry name" value="MYELIN PROTEIN ZERO-LIKE PROTEIN 2"/>
    <property type="match status" value="1"/>
</dbReference>
<dbReference type="AlphaFoldDB" id="A0A671X4W2"/>
<organism evidence="11 12">
    <name type="scientific">Sparus aurata</name>
    <name type="common">Gilthead sea bream</name>
    <dbReference type="NCBI Taxonomy" id="8175"/>
    <lineage>
        <taxon>Eukaryota</taxon>
        <taxon>Metazoa</taxon>
        <taxon>Chordata</taxon>
        <taxon>Craniata</taxon>
        <taxon>Vertebrata</taxon>
        <taxon>Euteleostomi</taxon>
        <taxon>Actinopterygii</taxon>
        <taxon>Neopterygii</taxon>
        <taxon>Teleostei</taxon>
        <taxon>Neoteleostei</taxon>
        <taxon>Acanthomorphata</taxon>
        <taxon>Eupercaria</taxon>
        <taxon>Spariformes</taxon>
        <taxon>Sparidae</taxon>
        <taxon>Sparus</taxon>
    </lineage>
</organism>
<evidence type="ECO:0000256" key="6">
    <source>
        <dbReference type="ARBA" id="ARBA00023136"/>
    </source>
</evidence>
<dbReference type="SUPFAM" id="SSF48726">
    <property type="entry name" value="Immunoglobulin"/>
    <property type="match status" value="1"/>
</dbReference>
<name>A0A671X4W2_SPAAU</name>
<evidence type="ECO:0000256" key="3">
    <source>
        <dbReference type="ARBA" id="ARBA00022692"/>
    </source>
</evidence>
<reference evidence="11" key="1">
    <citation type="submission" date="2021-04" db="EMBL/GenBank/DDBJ databases">
        <authorList>
            <consortium name="Wellcome Sanger Institute Data Sharing"/>
        </authorList>
    </citation>
    <scope>NUCLEOTIDE SEQUENCE [LARGE SCALE GENOMIC DNA]</scope>
</reference>
<dbReference type="Pfam" id="PF07686">
    <property type="entry name" value="V-set"/>
    <property type="match status" value="1"/>
</dbReference>
<dbReference type="Ensembl" id="ENSSAUT00010048404.1">
    <property type="protein sequence ID" value="ENSSAUP00010046048.1"/>
    <property type="gene ID" value="ENSSAUG00010019203.1"/>
</dbReference>
<evidence type="ECO:0000256" key="5">
    <source>
        <dbReference type="ARBA" id="ARBA00022989"/>
    </source>
</evidence>
<dbReference type="PROSITE" id="PS50835">
    <property type="entry name" value="IG_LIKE"/>
    <property type="match status" value="1"/>
</dbReference>
<dbReference type="GO" id="GO:0005886">
    <property type="term" value="C:plasma membrane"/>
    <property type="evidence" value="ECO:0007669"/>
    <property type="project" value="TreeGrafter"/>
</dbReference>
<reference evidence="11" key="2">
    <citation type="submission" date="2025-08" db="UniProtKB">
        <authorList>
            <consortium name="Ensembl"/>
        </authorList>
    </citation>
    <scope>IDENTIFICATION</scope>
</reference>
<evidence type="ECO:0000256" key="8">
    <source>
        <dbReference type="ARBA" id="ARBA00023180"/>
    </source>
</evidence>
<comment type="subcellular location">
    <subcellularLocation>
        <location evidence="1">Membrane</location>
        <topology evidence="1">Single-pass type I membrane protein</topology>
    </subcellularLocation>
</comment>
<dbReference type="InterPro" id="IPR036179">
    <property type="entry name" value="Ig-like_dom_sf"/>
</dbReference>
<dbReference type="PRINTS" id="PR00213">
    <property type="entry name" value="MYELINP0"/>
</dbReference>
<evidence type="ECO:0000256" key="2">
    <source>
        <dbReference type="ARBA" id="ARBA00007180"/>
    </source>
</evidence>
<evidence type="ECO:0000259" key="10">
    <source>
        <dbReference type="PROSITE" id="PS50835"/>
    </source>
</evidence>
<keyword evidence="12" id="KW-1185">Reference proteome</keyword>
<evidence type="ECO:0000256" key="1">
    <source>
        <dbReference type="ARBA" id="ARBA00004479"/>
    </source>
</evidence>
<keyword evidence="8" id="KW-0325">Glycoprotein</keyword>
<dbReference type="InParanoid" id="A0A671X4W2"/>
<evidence type="ECO:0000313" key="11">
    <source>
        <dbReference type="Ensembl" id="ENSSAUP00010046048.1"/>
    </source>
</evidence>
<dbReference type="PANTHER" id="PTHR13869">
    <property type="entry name" value="MYELIN P0 RELATED"/>
    <property type="match status" value="1"/>
</dbReference>
<keyword evidence="9" id="KW-0393">Immunoglobulin domain</keyword>
<keyword evidence="6" id="KW-0472">Membrane</keyword>
<dbReference type="GeneTree" id="ENSGT01030000234556"/>
<proteinExistence type="inferred from homology"/>
<comment type="similarity">
    <text evidence="2">Belongs to the myelin P0 protein family.</text>
</comment>
<dbReference type="InterPro" id="IPR013106">
    <property type="entry name" value="Ig_V-set"/>
</dbReference>
<keyword evidence="4" id="KW-0732">Signal</keyword>
<sequence length="160" mass="17587">MKYLLVCVSRCRSVCMSLRVFVSPGVQHVSGMIIYTASAVEAVNGTDVKLKCIFNSSAPVSLPSVSVAWYFQPFHAGREEAVFYYSGRGFPSSAGHFREHVVWSGDVQKKDASITLLRVSPAFNGTYSCRVLNPPDVHGSYGEINILISTSFALFWLRGP</sequence>
<dbReference type="GO" id="GO:0098609">
    <property type="term" value="P:cell-cell adhesion"/>
    <property type="evidence" value="ECO:0007669"/>
    <property type="project" value="TreeGrafter"/>
</dbReference>
<evidence type="ECO:0000256" key="4">
    <source>
        <dbReference type="ARBA" id="ARBA00022729"/>
    </source>
</evidence>
<accession>A0A671X4W2</accession>
<dbReference type="Proteomes" id="UP000472265">
    <property type="component" value="Chromosome 13"/>
</dbReference>
<dbReference type="SMART" id="SM00409">
    <property type="entry name" value="IG"/>
    <property type="match status" value="1"/>
</dbReference>
<keyword evidence="3" id="KW-0812">Transmembrane</keyword>
<dbReference type="InterPro" id="IPR000920">
    <property type="entry name" value="Myelin_P0-rel"/>
</dbReference>
<evidence type="ECO:0000313" key="12">
    <source>
        <dbReference type="Proteomes" id="UP000472265"/>
    </source>
</evidence>
<protein>
    <recommendedName>
        <fullName evidence="10">Ig-like domain-containing protein</fullName>
    </recommendedName>
</protein>
<evidence type="ECO:0000256" key="9">
    <source>
        <dbReference type="ARBA" id="ARBA00023319"/>
    </source>
</evidence>
<dbReference type="FunFam" id="2.60.40.10:FF:000193">
    <property type="entry name" value="Myelin protein zero-like 1 like"/>
    <property type="match status" value="1"/>
</dbReference>
<keyword evidence="7" id="KW-1015">Disulfide bond</keyword>